<proteinExistence type="predicted"/>
<dbReference type="Gene3D" id="3.30.450.20">
    <property type="entry name" value="PAS domain"/>
    <property type="match status" value="1"/>
</dbReference>
<sequence length="67" mass="7198">MFFAAGAVERLYGVTAHELLDAPGRWLDALPAADRERMRAALARLPDADTFALEHRVAHPAGGTAGR</sequence>
<reference evidence="3" key="1">
    <citation type="submission" date="2020-05" db="EMBL/GenBank/DDBJ databases">
        <title>Frigoriglobus tundricola gen. nov., sp. nov., a psychrotolerant cellulolytic planctomycete of the family Gemmataceae with two divergent copies of 16S rRNA gene.</title>
        <authorList>
            <person name="Kulichevskaya I.S."/>
            <person name="Ivanova A.A."/>
            <person name="Naumoff D.G."/>
            <person name="Beletsky A.V."/>
            <person name="Rijpstra W.I.C."/>
            <person name="Sinninghe Damste J.S."/>
            <person name="Mardanov A.V."/>
            <person name="Ravin N.V."/>
            <person name="Dedysh S.N."/>
        </authorList>
    </citation>
    <scope>NUCLEOTIDE SEQUENCE [LARGE SCALE GENOMIC DNA]</scope>
    <source>
        <strain evidence="3">PL17</strain>
    </source>
</reference>
<dbReference type="InterPro" id="IPR035965">
    <property type="entry name" value="PAS-like_dom_sf"/>
</dbReference>
<feature type="domain" description="PAS fold-3" evidence="1">
    <location>
        <begin position="3"/>
        <end position="63"/>
    </location>
</feature>
<evidence type="ECO:0000259" key="1">
    <source>
        <dbReference type="Pfam" id="PF08447"/>
    </source>
</evidence>
<dbReference type="KEGG" id="ftj:FTUN_3456"/>
<protein>
    <recommendedName>
        <fullName evidence="1">PAS fold-3 domain-containing protein</fullName>
    </recommendedName>
</protein>
<evidence type="ECO:0000313" key="2">
    <source>
        <dbReference type="EMBL" id="QJW95902.1"/>
    </source>
</evidence>
<organism evidence="2 3">
    <name type="scientific">Frigoriglobus tundricola</name>
    <dbReference type="NCBI Taxonomy" id="2774151"/>
    <lineage>
        <taxon>Bacteria</taxon>
        <taxon>Pseudomonadati</taxon>
        <taxon>Planctomycetota</taxon>
        <taxon>Planctomycetia</taxon>
        <taxon>Gemmatales</taxon>
        <taxon>Gemmataceae</taxon>
        <taxon>Frigoriglobus</taxon>
    </lineage>
</organism>
<dbReference type="Pfam" id="PF08447">
    <property type="entry name" value="PAS_3"/>
    <property type="match status" value="1"/>
</dbReference>
<dbReference type="EMBL" id="CP053452">
    <property type="protein sequence ID" value="QJW95902.1"/>
    <property type="molecule type" value="Genomic_DNA"/>
</dbReference>
<keyword evidence="3" id="KW-1185">Reference proteome</keyword>
<dbReference type="SUPFAM" id="SSF55785">
    <property type="entry name" value="PYP-like sensor domain (PAS domain)"/>
    <property type="match status" value="1"/>
</dbReference>
<name>A0A6M5YSE5_9BACT</name>
<dbReference type="Proteomes" id="UP000503447">
    <property type="component" value="Chromosome"/>
</dbReference>
<evidence type="ECO:0000313" key="3">
    <source>
        <dbReference type="Proteomes" id="UP000503447"/>
    </source>
</evidence>
<dbReference type="InterPro" id="IPR013655">
    <property type="entry name" value="PAS_fold_3"/>
</dbReference>
<gene>
    <name evidence="2" type="ORF">FTUN_3456</name>
</gene>
<dbReference type="AlphaFoldDB" id="A0A6M5YSE5"/>
<accession>A0A6M5YSE5</accession>
<dbReference type="RefSeq" id="WP_171471581.1">
    <property type="nucleotide sequence ID" value="NZ_CP053452.2"/>
</dbReference>